<keyword evidence="1" id="KW-0175">Coiled coil</keyword>
<evidence type="ECO:0000313" key="4">
    <source>
        <dbReference type="EMBL" id="KGQ71101.1"/>
    </source>
</evidence>
<organism evidence="4 5">
    <name type="scientific">Chelonobacter oris</name>
    <dbReference type="NCBI Taxonomy" id="505317"/>
    <lineage>
        <taxon>Bacteria</taxon>
        <taxon>Pseudomonadati</taxon>
        <taxon>Pseudomonadota</taxon>
        <taxon>Gammaproteobacteria</taxon>
        <taxon>Pasteurellales</taxon>
        <taxon>Pasteurellaceae</taxon>
        <taxon>Chelonobacter</taxon>
    </lineage>
</organism>
<evidence type="ECO:0000256" key="1">
    <source>
        <dbReference type="SAM" id="Coils"/>
    </source>
</evidence>
<dbReference type="InterPro" id="IPR002491">
    <property type="entry name" value="ABC_transptr_periplasmic_BD"/>
</dbReference>
<proteinExistence type="predicted"/>
<dbReference type="SUPFAM" id="SSF53807">
    <property type="entry name" value="Helical backbone' metal receptor"/>
    <property type="match status" value="1"/>
</dbReference>
<evidence type="ECO:0000259" key="3">
    <source>
        <dbReference type="PROSITE" id="PS50983"/>
    </source>
</evidence>
<dbReference type="OrthoDB" id="9797736at2"/>
<sequence length="279" mass="30911">MKKYLFCNLIMLLACGTAIANERIISIGAGITELLTELGAQHDIIAVDSTSRRFAEQQNVPILGYQRNLSTEGILSRRPTLVIGSEEMGPKTVLAQLKQANIKIQVLKNTANDIEDLHSHIRTLAALLDKTAQGKRLLTRIEQQQQRIQALQRAPVDALFLMLADKQQIFAGGSDTTVNGMLNVMRLNNLAGDKTTYFPYSVEAVLQQQPKVLLISERSLAQNLNQILQKHPFLSRLSAVQNQCVFTLDGQALLGGFNLSSLNEAERITQQIADNPRCH</sequence>
<dbReference type="Proteomes" id="UP000030380">
    <property type="component" value="Unassembled WGS sequence"/>
</dbReference>
<dbReference type="PROSITE" id="PS51257">
    <property type="entry name" value="PROKAR_LIPOPROTEIN"/>
    <property type="match status" value="1"/>
</dbReference>
<feature type="domain" description="Fe/B12 periplasmic-binding" evidence="3">
    <location>
        <begin position="23"/>
        <end position="276"/>
    </location>
</feature>
<comment type="caution">
    <text evidence="4">The sequence shown here is derived from an EMBL/GenBank/DDBJ whole genome shotgun (WGS) entry which is preliminary data.</text>
</comment>
<dbReference type="PROSITE" id="PS50983">
    <property type="entry name" value="FE_B12_PBP"/>
    <property type="match status" value="1"/>
</dbReference>
<feature type="signal peptide" evidence="2">
    <location>
        <begin position="1"/>
        <end position="20"/>
    </location>
</feature>
<dbReference type="RefSeq" id="WP_034612944.1">
    <property type="nucleotide sequence ID" value="NZ_JSUM01000003.1"/>
</dbReference>
<dbReference type="Pfam" id="PF01497">
    <property type="entry name" value="Peripla_BP_2"/>
    <property type="match status" value="1"/>
</dbReference>
<dbReference type="PANTHER" id="PTHR30535">
    <property type="entry name" value="VITAMIN B12-BINDING PROTEIN"/>
    <property type="match status" value="1"/>
</dbReference>
<dbReference type="Gene3D" id="3.40.50.1980">
    <property type="entry name" value="Nitrogenase molybdenum iron protein domain"/>
    <property type="match status" value="2"/>
</dbReference>
<accession>A0A0A3AP26</accession>
<feature type="coiled-coil region" evidence="1">
    <location>
        <begin position="97"/>
        <end position="154"/>
    </location>
</feature>
<dbReference type="PANTHER" id="PTHR30535:SF4">
    <property type="entry name" value="HEMIN-BINDING PERIPLASMIC PROTEIN HMUT"/>
    <property type="match status" value="1"/>
</dbReference>
<dbReference type="AlphaFoldDB" id="A0A0A3AP26"/>
<name>A0A0A3AP26_9PAST</name>
<keyword evidence="2" id="KW-0732">Signal</keyword>
<dbReference type="InterPro" id="IPR050902">
    <property type="entry name" value="ABC_Transporter_SBP"/>
</dbReference>
<feature type="chain" id="PRO_5002008782" description="Fe/B12 periplasmic-binding domain-containing protein" evidence="2">
    <location>
        <begin position="21"/>
        <end position="279"/>
    </location>
</feature>
<dbReference type="EMBL" id="JSUM01000003">
    <property type="protein sequence ID" value="KGQ71101.1"/>
    <property type="molecule type" value="Genomic_DNA"/>
</dbReference>
<protein>
    <recommendedName>
        <fullName evidence="3">Fe/B12 periplasmic-binding domain-containing protein</fullName>
    </recommendedName>
</protein>
<keyword evidence="5" id="KW-1185">Reference proteome</keyword>
<reference evidence="4 5" key="1">
    <citation type="submission" date="2014-11" db="EMBL/GenBank/DDBJ databases">
        <title>Draft genome sequence of Chelonobacter oris 1662T, associated with respiratory disease in Hermann's Tortoises.</title>
        <authorList>
            <person name="Kudirkiene E."/>
            <person name="Hansen M.J."/>
            <person name="Bojesen A.M."/>
        </authorList>
    </citation>
    <scope>NUCLEOTIDE SEQUENCE [LARGE SCALE GENOMIC DNA]</scope>
    <source>
        <strain evidence="4 5">1662</strain>
    </source>
</reference>
<evidence type="ECO:0000313" key="5">
    <source>
        <dbReference type="Proteomes" id="UP000030380"/>
    </source>
</evidence>
<dbReference type="STRING" id="505317.OA57_02395"/>
<gene>
    <name evidence="4" type="ORF">OA57_02395</name>
</gene>
<evidence type="ECO:0000256" key="2">
    <source>
        <dbReference type="SAM" id="SignalP"/>
    </source>
</evidence>